<proteinExistence type="predicted"/>
<feature type="region of interest" description="Disordered" evidence="1">
    <location>
        <begin position="1"/>
        <end position="196"/>
    </location>
</feature>
<evidence type="ECO:0000313" key="3">
    <source>
        <dbReference type="EMBL" id="KAJ3660862.1"/>
    </source>
</evidence>
<keyword evidence="4" id="KW-1185">Reference proteome</keyword>
<dbReference type="EMBL" id="JALNTZ010000002">
    <property type="protein sequence ID" value="KAJ3660862.1"/>
    <property type="molecule type" value="Genomic_DNA"/>
</dbReference>
<feature type="compositionally biased region" description="Basic and acidic residues" evidence="1">
    <location>
        <begin position="154"/>
        <end position="187"/>
    </location>
</feature>
<comment type="caution">
    <text evidence="3">The sequence shown here is derived from an EMBL/GenBank/DDBJ whole genome shotgun (WGS) entry which is preliminary data.</text>
</comment>
<feature type="compositionally biased region" description="Basic and acidic residues" evidence="1">
    <location>
        <begin position="56"/>
        <end position="120"/>
    </location>
</feature>
<evidence type="ECO:0000313" key="4">
    <source>
        <dbReference type="Proteomes" id="UP001168821"/>
    </source>
</evidence>
<organism evidence="3 4">
    <name type="scientific">Zophobas morio</name>
    <dbReference type="NCBI Taxonomy" id="2755281"/>
    <lineage>
        <taxon>Eukaryota</taxon>
        <taxon>Metazoa</taxon>
        <taxon>Ecdysozoa</taxon>
        <taxon>Arthropoda</taxon>
        <taxon>Hexapoda</taxon>
        <taxon>Insecta</taxon>
        <taxon>Pterygota</taxon>
        <taxon>Neoptera</taxon>
        <taxon>Endopterygota</taxon>
        <taxon>Coleoptera</taxon>
        <taxon>Polyphaga</taxon>
        <taxon>Cucujiformia</taxon>
        <taxon>Tenebrionidae</taxon>
        <taxon>Zophobas</taxon>
    </lineage>
</organism>
<reference evidence="3" key="1">
    <citation type="journal article" date="2023" name="G3 (Bethesda)">
        <title>Whole genome assemblies of Zophobas morio and Tenebrio molitor.</title>
        <authorList>
            <person name="Kaur S."/>
            <person name="Stinson S.A."/>
            <person name="diCenzo G.C."/>
        </authorList>
    </citation>
    <scope>NUCLEOTIDE SEQUENCE</scope>
    <source>
        <strain evidence="3">QUZm001</strain>
    </source>
</reference>
<dbReference type="AlphaFoldDB" id="A0AA38MM90"/>
<evidence type="ECO:0000259" key="2">
    <source>
        <dbReference type="Pfam" id="PF15477"/>
    </source>
</evidence>
<feature type="domain" description="Small acidic protein-like" evidence="2">
    <location>
        <begin position="227"/>
        <end position="294"/>
    </location>
</feature>
<accession>A0AA38MM90</accession>
<feature type="compositionally biased region" description="Basic residues" evidence="1">
    <location>
        <begin position="139"/>
        <end position="153"/>
    </location>
</feature>
<dbReference type="Proteomes" id="UP001168821">
    <property type="component" value="Unassembled WGS sequence"/>
</dbReference>
<name>A0AA38MM90_9CUCU</name>
<feature type="compositionally biased region" description="Basic and acidic residues" evidence="1">
    <location>
        <begin position="18"/>
        <end position="33"/>
    </location>
</feature>
<dbReference type="PANTHER" id="PTHR22426">
    <property type="entry name" value="ARGININE_SERINE-RICH COILED-COIL PROTEIN 2"/>
    <property type="match status" value="1"/>
</dbReference>
<dbReference type="PANTHER" id="PTHR22426:SF2">
    <property type="entry name" value="ARGININE_SERINE-RICH COILED-COIL PROTEIN 2"/>
    <property type="match status" value="1"/>
</dbReference>
<sequence length="300" mass="35371">MNSLVNYGSDDDYDDSSEEKQTDWRGTSAKDKQGSSGRQTDTNYEEVQMDLSEGSNDSKPDTKEPAHRSRDSRDRRERSSRDRTDDYRGRYERDRRGSRDKDGKYNHGRRDRDKERDRRSRERRRSRSPRRPERESRHSRSRSRSRDRARKYAKRYDRGAKSESAEKNDRQKAADEEKRTNTSENDRFFMPGITGRFRDQIERRKQLWQKKDVDVKDTKNGQSKKVWETTTFAQDTDGKVASKFKRLMGIRGNTEASGQGVDVLRKQEEMFSSMEQQYEVARTATHTMRGVGLGFGSFQR</sequence>
<protein>
    <recommendedName>
        <fullName evidence="2">Small acidic protein-like domain-containing protein</fullName>
    </recommendedName>
</protein>
<dbReference type="InterPro" id="IPR028124">
    <property type="entry name" value="SMAP_dom"/>
</dbReference>
<gene>
    <name evidence="3" type="ORF">Zmor_005291</name>
</gene>
<evidence type="ECO:0000256" key="1">
    <source>
        <dbReference type="SAM" id="MobiDB-lite"/>
    </source>
</evidence>
<dbReference type="Pfam" id="PF15477">
    <property type="entry name" value="SMAP"/>
    <property type="match status" value="1"/>
</dbReference>